<name>A0A7M7K965_VARDE</name>
<dbReference type="EnsemblMetazoa" id="XM_022807229">
    <property type="protein sequence ID" value="XP_022662964"/>
    <property type="gene ID" value="LOC111251047"/>
</dbReference>
<feature type="chain" id="PRO_5029804871" evidence="2">
    <location>
        <begin position="28"/>
        <end position="259"/>
    </location>
</feature>
<dbReference type="KEGG" id="vde:111251047"/>
<accession>A0A7M7K965</accession>
<feature type="signal peptide" evidence="2">
    <location>
        <begin position="1"/>
        <end position="27"/>
    </location>
</feature>
<keyword evidence="4" id="KW-1185">Reference proteome</keyword>
<evidence type="ECO:0000256" key="1">
    <source>
        <dbReference type="SAM" id="MobiDB-lite"/>
    </source>
</evidence>
<feature type="compositionally biased region" description="Basic and acidic residues" evidence="1">
    <location>
        <begin position="237"/>
        <end position="259"/>
    </location>
</feature>
<keyword evidence="2" id="KW-0732">Signal</keyword>
<dbReference type="InParanoid" id="A0A7M7K965"/>
<feature type="region of interest" description="Disordered" evidence="1">
    <location>
        <begin position="227"/>
        <end position="259"/>
    </location>
</feature>
<evidence type="ECO:0000313" key="3">
    <source>
        <dbReference type="EnsemblMetazoa" id="XP_022662964"/>
    </source>
</evidence>
<sequence length="259" mass="29078">MATPCFDSRSFVVINVLLISLWNVAQAAPMNDFNKGHSQEGVILPDGYELTRCSRIASQNDSRLLVCLDTKEEPVLLTISSVKDFSSFTARNQSPPQSKYLIAPRTSHFVPSFLRRCLPAPPINREQRDHSIPRLAESQNNRLHRSFFNCHDSTTEYATLRVGLAHHILRDKRWIEVVVVDSNNRQISGTSGENEGLHHKSPAVKAFNSSSHIFDTHEADNQKTITEQADDAASVGERTDCVDEHDPNCDLESARNEDN</sequence>
<dbReference type="AlphaFoldDB" id="A0A7M7K965"/>
<dbReference type="Proteomes" id="UP000594260">
    <property type="component" value="Unplaced"/>
</dbReference>
<proteinExistence type="predicted"/>
<dbReference type="RefSeq" id="XP_022662964.1">
    <property type="nucleotide sequence ID" value="XM_022807229.1"/>
</dbReference>
<reference evidence="3" key="1">
    <citation type="submission" date="2021-01" db="UniProtKB">
        <authorList>
            <consortium name="EnsemblMetazoa"/>
        </authorList>
    </citation>
    <scope>IDENTIFICATION</scope>
</reference>
<protein>
    <submittedName>
        <fullName evidence="3">Uncharacterized protein</fullName>
    </submittedName>
</protein>
<dbReference type="GeneID" id="111251047"/>
<evidence type="ECO:0000256" key="2">
    <source>
        <dbReference type="SAM" id="SignalP"/>
    </source>
</evidence>
<organism evidence="3 4">
    <name type="scientific">Varroa destructor</name>
    <name type="common">Honeybee mite</name>
    <dbReference type="NCBI Taxonomy" id="109461"/>
    <lineage>
        <taxon>Eukaryota</taxon>
        <taxon>Metazoa</taxon>
        <taxon>Ecdysozoa</taxon>
        <taxon>Arthropoda</taxon>
        <taxon>Chelicerata</taxon>
        <taxon>Arachnida</taxon>
        <taxon>Acari</taxon>
        <taxon>Parasitiformes</taxon>
        <taxon>Mesostigmata</taxon>
        <taxon>Gamasina</taxon>
        <taxon>Dermanyssoidea</taxon>
        <taxon>Varroidae</taxon>
        <taxon>Varroa</taxon>
    </lineage>
</organism>
<evidence type="ECO:0000313" key="4">
    <source>
        <dbReference type="Proteomes" id="UP000594260"/>
    </source>
</evidence>